<feature type="non-terminal residue" evidence="1">
    <location>
        <position position="112"/>
    </location>
</feature>
<name>A0AAN4Z4Y1_9BILA</name>
<proteinExistence type="predicted"/>
<protein>
    <submittedName>
        <fullName evidence="1">Uncharacterized protein</fullName>
    </submittedName>
</protein>
<comment type="caution">
    <text evidence="1">The sequence shown here is derived from an EMBL/GenBank/DDBJ whole genome shotgun (WGS) entry which is preliminary data.</text>
</comment>
<reference evidence="2" key="1">
    <citation type="submission" date="2022-10" db="EMBL/GenBank/DDBJ databases">
        <title>Genome assembly of Pristionchus species.</title>
        <authorList>
            <person name="Yoshida K."/>
            <person name="Sommer R.J."/>
        </authorList>
    </citation>
    <scope>NUCLEOTIDE SEQUENCE [LARGE SCALE GENOMIC DNA]</scope>
    <source>
        <strain evidence="2">RS5460</strain>
    </source>
</reference>
<gene>
    <name evidence="1" type="ORF">PMAYCL1PPCAC_01510</name>
</gene>
<dbReference type="EMBL" id="BTRK01000001">
    <property type="protein sequence ID" value="GMR31315.1"/>
    <property type="molecule type" value="Genomic_DNA"/>
</dbReference>
<evidence type="ECO:0000313" key="1">
    <source>
        <dbReference type="EMBL" id="GMR31315.1"/>
    </source>
</evidence>
<sequence length="112" mass="12528">INQVPPTKKPTGDTRKCDICGDLVNRYTISPSFRVLSANFFSRMINPTPAQLAASESFIDRNPSAIVCMRHFKKETITPKPSFPRPTMMKAKKTFIVKGSVRVTENGIERIG</sequence>
<feature type="non-terminal residue" evidence="1">
    <location>
        <position position="1"/>
    </location>
</feature>
<accession>A0AAN4Z4Y1</accession>
<dbReference type="Proteomes" id="UP001328107">
    <property type="component" value="Unassembled WGS sequence"/>
</dbReference>
<dbReference type="AlphaFoldDB" id="A0AAN4Z4Y1"/>
<keyword evidence="2" id="KW-1185">Reference proteome</keyword>
<organism evidence="1 2">
    <name type="scientific">Pristionchus mayeri</name>
    <dbReference type="NCBI Taxonomy" id="1317129"/>
    <lineage>
        <taxon>Eukaryota</taxon>
        <taxon>Metazoa</taxon>
        <taxon>Ecdysozoa</taxon>
        <taxon>Nematoda</taxon>
        <taxon>Chromadorea</taxon>
        <taxon>Rhabditida</taxon>
        <taxon>Rhabditina</taxon>
        <taxon>Diplogasteromorpha</taxon>
        <taxon>Diplogasteroidea</taxon>
        <taxon>Neodiplogasteridae</taxon>
        <taxon>Pristionchus</taxon>
    </lineage>
</organism>
<evidence type="ECO:0000313" key="2">
    <source>
        <dbReference type="Proteomes" id="UP001328107"/>
    </source>
</evidence>